<evidence type="ECO:0000313" key="2">
    <source>
        <dbReference type="EnsemblPlants" id="LPERR04G06360.1"/>
    </source>
</evidence>
<reference evidence="2" key="3">
    <citation type="submission" date="2015-04" db="UniProtKB">
        <authorList>
            <consortium name="EnsemblPlants"/>
        </authorList>
    </citation>
    <scope>IDENTIFICATION</scope>
</reference>
<evidence type="ECO:0000256" key="1">
    <source>
        <dbReference type="SAM" id="MobiDB-lite"/>
    </source>
</evidence>
<feature type="compositionally biased region" description="Low complexity" evidence="1">
    <location>
        <begin position="1"/>
        <end position="10"/>
    </location>
</feature>
<keyword evidence="3" id="KW-1185">Reference proteome</keyword>
<feature type="compositionally biased region" description="Basic residues" evidence="1">
    <location>
        <begin position="89"/>
        <end position="100"/>
    </location>
</feature>
<dbReference type="Gramene" id="LPERR04G06360.1">
    <property type="protein sequence ID" value="LPERR04G06360.1"/>
    <property type="gene ID" value="LPERR04G06360"/>
</dbReference>
<reference evidence="2 3" key="1">
    <citation type="submission" date="2012-08" db="EMBL/GenBank/DDBJ databases">
        <title>Oryza genome evolution.</title>
        <authorList>
            <person name="Wing R.A."/>
        </authorList>
    </citation>
    <scope>NUCLEOTIDE SEQUENCE</scope>
</reference>
<feature type="region of interest" description="Disordered" evidence="1">
    <location>
        <begin position="77"/>
        <end position="100"/>
    </location>
</feature>
<feature type="region of interest" description="Disordered" evidence="1">
    <location>
        <begin position="1"/>
        <end position="47"/>
    </location>
</feature>
<name>A0A0D9W3X4_9ORYZ</name>
<proteinExistence type="predicted"/>
<feature type="compositionally biased region" description="Basic residues" evidence="1">
    <location>
        <begin position="22"/>
        <end position="38"/>
    </location>
</feature>
<reference evidence="3" key="2">
    <citation type="submission" date="2013-12" db="EMBL/GenBank/DDBJ databases">
        <authorList>
            <person name="Yu Y."/>
            <person name="Lee S."/>
            <person name="de Baynast K."/>
            <person name="Wissotski M."/>
            <person name="Liu L."/>
            <person name="Talag J."/>
            <person name="Goicoechea J."/>
            <person name="Angelova A."/>
            <person name="Jetty R."/>
            <person name="Kudrna D."/>
            <person name="Golser W."/>
            <person name="Rivera L."/>
            <person name="Zhang J."/>
            <person name="Wing R."/>
        </authorList>
    </citation>
    <scope>NUCLEOTIDE SEQUENCE</scope>
</reference>
<sequence>MLPTALPLALRGRRATGGGQIWRRRPRSPRIRSRRRRAGHGEGAVGSQEWVEEKAVFSPLPPLPLILALPLPVAACGGGGGGDDDGTRGRPKMRRTAWTT</sequence>
<dbReference type="AlphaFoldDB" id="A0A0D9W3X4"/>
<protein>
    <submittedName>
        <fullName evidence="2">Uncharacterized protein</fullName>
    </submittedName>
</protein>
<dbReference type="EnsemblPlants" id="LPERR04G06360.1">
    <property type="protein sequence ID" value="LPERR04G06360.1"/>
    <property type="gene ID" value="LPERR04G06360"/>
</dbReference>
<organism evidence="2 3">
    <name type="scientific">Leersia perrieri</name>
    <dbReference type="NCBI Taxonomy" id="77586"/>
    <lineage>
        <taxon>Eukaryota</taxon>
        <taxon>Viridiplantae</taxon>
        <taxon>Streptophyta</taxon>
        <taxon>Embryophyta</taxon>
        <taxon>Tracheophyta</taxon>
        <taxon>Spermatophyta</taxon>
        <taxon>Magnoliopsida</taxon>
        <taxon>Liliopsida</taxon>
        <taxon>Poales</taxon>
        <taxon>Poaceae</taxon>
        <taxon>BOP clade</taxon>
        <taxon>Oryzoideae</taxon>
        <taxon>Oryzeae</taxon>
        <taxon>Oryzinae</taxon>
        <taxon>Leersia</taxon>
    </lineage>
</organism>
<dbReference type="HOGENOM" id="CLU_2310103_0_0_1"/>
<dbReference type="Proteomes" id="UP000032180">
    <property type="component" value="Chromosome 4"/>
</dbReference>
<accession>A0A0D9W3X4</accession>
<evidence type="ECO:0000313" key="3">
    <source>
        <dbReference type="Proteomes" id="UP000032180"/>
    </source>
</evidence>